<reference evidence="2" key="1">
    <citation type="journal article" date="2019" name="bioRxiv">
        <title>The Genome of the Zebra Mussel, Dreissena polymorpha: A Resource for Invasive Species Research.</title>
        <authorList>
            <person name="McCartney M.A."/>
            <person name="Auch B."/>
            <person name="Kono T."/>
            <person name="Mallez S."/>
            <person name="Zhang Y."/>
            <person name="Obille A."/>
            <person name="Becker A."/>
            <person name="Abrahante J.E."/>
            <person name="Garbe J."/>
            <person name="Badalamenti J.P."/>
            <person name="Herman A."/>
            <person name="Mangelson H."/>
            <person name="Liachko I."/>
            <person name="Sullivan S."/>
            <person name="Sone E.D."/>
            <person name="Koren S."/>
            <person name="Silverstein K.A.T."/>
            <person name="Beckman K.B."/>
            <person name="Gohl D.M."/>
        </authorList>
    </citation>
    <scope>NUCLEOTIDE SEQUENCE</scope>
    <source>
        <strain evidence="2">Duluth1</strain>
        <tissue evidence="2">Whole animal</tissue>
    </source>
</reference>
<gene>
    <name evidence="2" type="ORF">DPMN_177135</name>
</gene>
<sequence length="123" mass="13548">MKAGNQTCINWNNPRIQVHLDKYRFLDKTIPGAVCRNPLVVDKQAYNTYPWCYIEVNGAIAFDECRDLIVTGRSILCNAGVSLLLVGQHFNIINTLPVISSLPLSKGVISSGKYSSAGNRPPL</sequence>
<proteinExistence type="predicted"/>
<dbReference type="AlphaFoldDB" id="A0A9D4IIR8"/>
<keyword evidence="3" id="KW-1185">Reference proteome</keyword>
<dbReference type="InterPro" id="IPR013806">
    <property type="entry name" value="Kringle-like"/>
</dbReference>
<evidence type="ECO:0000256" key="1">
    <source>
        <dbReference type="ARBA" id="ARBA00023157"/>
    </source>
</evidence>
<keyword evidence="1" id="KW-1015">Disulfide bond</keyword>
<name>A0A9D4IIR8_DREPO</name>
<protein>
    <submittedName>
        <fullName evidence="2">Uncharacterized protein</fullName>
    </submittedName>
</protein>
<dbReference type="InterPro" id="IPR038178">
    <property type="entry name" value="Kringle_sf"/>
</dbReference>
<comment type="caution">
    <text evidence="2">The sequence shown here is derived from an EMBL/GenBank/DDBJ whole genome shotgun (WGS) entry which is preliminary data.</text>
</comment>
<accession>A0A9D4IIR8</accession>
<evidence type="ECO:0000313" key="2">
    <source>
        <dbReference type="EMBL" id="KAH3775730.1"/>
    </source>
</evidence>
<dbReference type="Proteomes" id="UP000828390">
    <property type="component" value="Unassembled WGS sequence"/>
</dbReference>
<dbReference type="Gene3D" id="2.40.20.10">
    <property type="entry name" value="Plasminogen Kringle 4"/>
    <property type="match status" value="1"/>
</dbReference>
<evidence type="ECO:0000313" key="3">
    <source>
        <dbReference type="Proteomes" id="UP000828390"/>
    </source>
</evidence>
<dbReference type="EMBL" id="JAIWYP010000009">
    <property type="protein sequence ID" value="KAH3775730.1"/>
    <property type="molecule type" value="Genomic_DNA"/>
</dbReference>
<organism evidence="2 3">
    <name type="scientific">Dreissena polymorpha</name>
    <name type="common">Zebra mussel</name>
    <name type="synonym">Mytilus polymorpha</name>
    <dbReference type="NCBI Taxonomy" id="45954"/>
    <lineage>
        <taxon>Eukaryota</taxon>
        <taxon>Metazoa</taxon>
        <taxon>Spiralia</taxon>
        <taxon>Lophotrochozoa</taxon>
        <taxon>Mollusca</taxon>
        <taxon>Bivalvia</taxon>
        <taxon>Autobranchia</taxon>
        <taxon>Heteroconchia</taxon>
        <taxon>Euheterodonta</taxon>
        <taxon>Imparidentia</taxon>
        <taxon>Neoheterodontei</taxon>
        <taxon>Myida</taxon>
        <taxon>Dreissenoidea</taxon>
        <taxon>Dreissenidae</taxon>
        <taxon>Dreissena</taxon>
    </lineage>
</organism>
<reference evidence="2" key="2">
    <citation type="submission" date="2020-11" db="EMBL/GenBank/DDBJ databases">
        <authorList>
            <person name="McCartney M.A."/>
            <person name="Auch B."/>
            <person name="Kono T."/>
            <person name="Mallez S."/>
            <person name="Becker A."/>
            <person name="Gohl D.M."/>
            <person name="Silverstein K.A.T."/>
            <person name="Koren S."/>
            <person name="Bechman K.B."/>
            <person name="Herman A."/>
            <person name="Abrahante J.E."/>
            <person name="Garbe J."/>
        </authorList>
    </citation>
    <scope>NUCLEOTIDE SEQUENCE</scope>
    <source>
        <strain evidence="2">Duluth1</strain>
        <tissue evidence="2">Whole animal</tissue>
    </source>
</reference>
<dbReference type="SUPFAM" id="SSF57440">
    <property type="entry name" value="Kringle-like"/>
    <property type="match status" value="1"/>
</dbReference>